<dbReference type="HOGENOM" id="CLU_2396738_0_0_5"/>
<evidence type="ECO:0000313" key="2">
    <source>
        <dbReference type="Proteomes" id="UP000002301"/>
    </source>
</evidence>
<dbReference type="KEGG" id="oan:Oant_2316"/>
<dbReference type="PATRIC" id="fig|439375.7.peg.2443"/>
<dbReference type="RefSeq" id="WP_012092187.1">
    <property type="nucleotide sequence ID" value="NC_009667.1"/>
</dbReference>
<dbReference type="eggNOG" id="ENOG503138K">
    <property type="taxonomic scope" value="Bacteria"/>
</dbReference>
<dbReference type="EMBL" id="CP000758">
    <property type="protein sequence ID" value="ABS15030.1"/>
    <property type="molecule type" value="Genomic_DNA"/>
</dbReference>
<dbReference type="STRING" id="439375.Oant_2316"/>
<evidence type="ECO:0000313" key="1">
    <source>
        <dbReference type="EMBL" id="ABS15030.1"/>
    </source>
</evidence>
<dbReference type="Proteomes" id="UP000002301">
    <property type="component" value="Chromosome 1"/>
</dbReference>
<protein>
    <submittedName>
        <fullName evidence="1">Uncharacterized protein</fullName>
    </submittedName>
</protein>
<dbReference type="AlphaFoldDB" id="A6X1C6"/>
<reference evidence="1 2" key="1">
    <citation type="journal article" date="2011" name="J. Bacteriol.">
        <title>Genome of Ochrobactrum anthropi ATCC 49188 T, a versatile opportunistic pathogen and symbiont of several eukaryotic hosts.</title>
        <authorList>
            <person name="Chain P.S."/>
            <person name="Lang D.M."/>
            <person name="Comerci D.J."/>
            <person name="Malfatti S.A."/>
            <person name="Vergez L.M."/>
            <person name="Shin M."/>
            <person name="Ugalde R.A."/>
            <person name="Garcia E."/>
            <person name="Tolmasky M.E."/>
        </authorList>
    </citation>
    <scope>NUCLEOTIDE SEQUENCE [LARGE SCALE GENOMIC DNA]</scope>
    <source>
        <strain evidence="2">ATCC 49188 / DSM 6882 / CCUG 24695 / JCM 21032 / LMG 3331 / NBRC 15819 / NCTC 12168 / Alc 37</strain>
    </source>
</reference>
<proteinExistence type="predicted"/>
<accession>A6X1C6</accession>
<organism evidence="1 2">
    <name type="scientific">Brucella anthropi (strain ATCC 49188 / DSM 6882 / CCUG 24695 / JCM 21032 / LMG 3331 / NBRC 15819 / NCTC 12168 / Alc 37)</name>
    <name type="common">Ochrobactrum anthropi</name>
    <dbReference type="NCBI Taxonomy" id="439375"/>
    <lineage>
        <taxon>Bacteria</taxon>
        <taxon>Pseudomonadati</taxon>
        <taxon>Pseudomonadota</taxon>
        <taxon>Alphaproteobacteria</taxon>
        <taxon>Hyphomicrobiales</taxon>
        <taxon>Brucellaceae</taxon>
        <taxon>Brucella/Ochrobactrum group</taxon>
        <taxon>Brucella</taxon>
    </lineage>
</organism>
<keyword evidence="2" id="KW-1185">Reference proteome</keyword>
<gene>
    <name evidence="1" type="ordered locus">Oant_2316</name>
</gene>
<name>A6X1C6_BRUA4</name>
<sequence>MSDTMLPILRAMHDAGTDAERAEILLLCPVAIMLKYRSVLESSCERHGFSAGAEYLACFYAAMHQTRHRGSLKGAALKHAEGQLLLIAGQVMP</sequence>